<gene>
    <name evidence="1" type="ORF">KH142_08655</name>
</gene>
<sequence length="75" mass="8588">MGEVFEGEFVAARYVERRPGCFGHIRWREKVVRCRDCARFKESPQGGVCTLRGSAGWFATEPEGFCWLGKEREDG</sequence>
<protein>
    <submittedName>
        <fullName evidence="1">Uncharacterized protein</fullName>
    </submittedName>
</protein>
<proteinExistence type="predicted"/>
<evidence type="ECO:0000313" key="1">
    <source>
        <dbReference type="EMBL" id="MBS6941518.1"/>
    </source>
</evidence>
<name>A0A943V1Q1_9ACTN</name>
<evidence type="ECO:0000313" key="2">
    <source>
        <dbReference type="Proteomes" id="UP000727506"/>
    </source>
</evidence>
<dbReference type="Proteomes" id="UP000727506">
    <property type="component" value="Unassembled WGS sequence"/>
</dbReference>
<dbReference type="EMBL" id="JAGZSV010000209">
    <property type="protein sequence ID" value="MBS6941518.1"/>
    <property type="molecule type" value="Genomic_DNA"/>
</dbReference>
<reference evidence="1" key="1">
    <citation type="submission" date="2021-02" db="EMBL/GenBank/DDBJ databases">
        <title>Infant gut strain persistence is associated with maternal origin, phylogeny, and functional potential including surface adhesion and iron acquisition.</title>
        <authorList>
            <person name="Lou Y.C."/>
        </authorList>
    </citation>
    <scope>NUCLEOTIDE SEQUENCE</scope>
    <source>
        <strain evidence="1">L2_039_000G1_dasL2_039_000G1_concoct_11</strain>
    </source>
</reference>
<comment type="caution">
    <text evidence="1">The sequence shown here is derived from an EMBL/GenBank/DDBJ whole genome shotgun (WGS) entry which is preliminary data.</text>
</comment>
<dbReference type="AlphaFoldDB" id="A0A943V1Q1"/>
<accession>A0A943V1Q1</accession>
<organism evidence="1 2">
    <name type="scientific">Slackia piriformis</name>
    <dbReference type="NCBI Taxonomy" id="626934"/>
    <lineage>
        <taxon>Bacteria</taxon>
        <taxon>Bacillati</taxon>
        <taxon>Actinomycetota</taxon>
        <taxon>Coriobacteriia</taxon>
        <taxon>Eggerthellales</taxon>
        <taxon>Eggerthellaceae</taxon>
        <taxon>Slackia</taxon>
    </lineage>
</organism>